<protein>
    <submittedName>
        <fullName evidence="2">Uncharacterized protein</fullName>
    </submittedName>
</protein>
<keyword evidence="3" id="KW-1185">Reference proteome</keyword>
<feature type="region of interest" description="Disordered" evidence="1">
    <location>
        <begin position="51"/>
        <end position="70"/>
    </location>
</feature>
<dbReference type="Proteomes" id="UP001331515">
    <property type="component" value="Unassembled WGS sequence"/>
</dbReference>
<reference evidence="2 3" key="1">
    <citation type="journal article" date="2023" name="Mol. Biol. Evol.">
        <title>Genomics of Secondarily Temperate Adaptation in the Only Non-Antarctic Icefish.</title>
        <authorList>
            <person name="Rivera-Colon A.G."/>
            <person name="Rayamajhi N."/>
            <person name="Minhas B.F."/>
            <person name="Madrigal G."/>
            <person name="Bilyk K.T."/>
            <person name="Yoon V."/>
            <person name="Hune M."/>
            <person name="Gregory S."/>
            <person name="Cheng C.H.C."/>
            <person name="Catchen J.M."/>
        </authorList>
    </citation>
    <scope>NUCLEOTIDE SEQUENCE [LARGE SCALE GENOMIC DNA]</scope>
    <source>
        <tissue evidence="2">White muscle</tissue>
    </source>
</reference>
<sequence length="70" mass="7642">MCSSRARAQHHIQQLQQIQQRPAGGHKHSCSVGRATTGGAQDPVRLITDRLEEEEEESGTSLSHQVLVGL</sequence>
<feature type="compositionally biased region" description="Low complexity" evidence="1">
    <location>
        <begin position="11"/>
        <end position="20"/>
    </location>
</feature>
<accession>A0AAN8E6U5</accession>
<feature type="region of interest" description="Disordered" evidence="1">
    <location>
        <begin position="1"/>
        <end position="43"/>
    </location>
</feature>
<proteinExistence type="predicted"/>
<evidence type="ECO:0000256" key="1">
    <source>
        <dbReference type="SAM" id="MobiDB-lite"/>
    </source>
</evidence>
<comment type="caution">
    <text evidence="2">The sequence shown here is derived from an EMBL/GenBank/DDBJ whole genome shotgun (WGS) entry which is preliminary data.</text>
</comment>
<dbReference type="AlphaFoldDB" id="A0AAN8E6U5"/>
<evidence type="ECO:0000313" key="3">
    <source>
        <dbReference type="Proteomes" id="UP001331515"/>
    </source>
</evidence>
<gene>
    <name evidence="2" type="ORF">CgunFtcFv8_014839</name>
</gene>
<name>A0AAN8E6U5_CHAGU</name>
<evidence type="ECO:0000313" key="2">
    <source>
        <dbReference type="EMBL" id="KAK5934439.1"/>
    </source>
</evidence>
<organism evidence="2 3">
    <name type="scientific">Champsocephalus gunnari</name>
    <name type="common">Mackerel icefish</name>
    <dbReference type="NCBI Taxonomy" id="52237"/>
    <lineage>
        <taxon>Eukaryota</taxon>
        <taxon>Metazoa</taxon>
        <taxon>Chordata</taxon>
        <taxon>Craniata</taxon>
        <taxon>Vertebrata</taxon>
        <taxon>Euteleostomi</taxon>
        <taxon>Actinopterygii</taxon>
        <taxon>Neopterygii</taxon>
        <taxon>Teleostei</taxon>
        <taxon>Neoteleostei</taxon>
        <taxon>Acanthomorphata</taxon>
        <taxon>Eupercaria</taxon>
        <taxon>Perciformes</taxon>
        <taxon>Notothenioidei</taxon>
        <taxon>Channichthyidae</taxon>
        <taxon>Champsocephalus</taxon>
    </lineage>
</organism>
<dbReference type="EMBL" id="JAURVH010001514">
    <property type="protein sequence ID" value="KAK5934439.1"/>
    <property type="molecule type" value="Genomic_DNA"/>
</dbReference>